<dbReference type="Pfam" id="PF25954">
    <property type="entry name" value="Beta-barrel_RND_2"/>
    <property type="match status" value="1"/>
</dbReference>
<feature type="compositionally biased region" description="Basic and acidic residues" evidence="3">
    <location>
        <begin position="44"/>
        <end position="106"/>
    </location>
</feature>
<evidence type="ECO:0000256" key="1">
    <source>
        <dbReference type="ARBA" id="ARBA00009477"/>
    </source>
</evidence>
<keyword evidence="2" id="KW-0813">Transport</keyword>
<evidence type="ECO:0000259" key="8">
    <source>
        <dbReference type="Pfam" id="PF25975"/>
    </source>
</evidence>
<dbReference type="InterPro" id="IPR058649">
    <property type="entry name" value="CzcB_C"/>
</dbReference>
<feature type="region of interest" description="Disordered" evidence="3">
    <location>
        <begin position="42"/>
        <end position="106"/>
    </location>
</feature>
<evidence type="ECO:0000256" key="2">
    <source>
        <dbReference type="ARBA" id="ARBA00022448"/>
    </source>
</evidence>
<dbReference type="InterPro" id="IPR058647">
    <property type="entry name" value="BSH_CzcB-like"/>
</dbReference>
<dbReference type="Gene3D" id="2.40.50.100">
    <property type="match status" value="1"/>
</dbReference>
<dbReference type="InterPro" id="IPR006143">
    <property type="entry name" value="RND_pump_MFP"/>
</dbReference>
<dbReference type="InterPro" id="IPR058648">
    <property type="entry name" value="HH_CzcB-like"/>
</dbReference>
<protein>
    <submittedName>
        <fullName evidence="9">Efflux RND transporter periplasmic adaptor subunit</fullName>
    </submittedName>
</protein>
<dbReference type="InterPro" id="IPR051909">
    <property type="entry name" value="MFP_Cation_Efflux"/>
</dbReference>
<gene>
    <name evidence="9" type="ORF">ACFQ2F_01910</name>
</gene>
<dbReference type="SUPFAM" id="SSF111369">
    <property type="entry name" value="HlyD-like secretion proteins"/>
    <property type="match status" value="1"/>
</dbReference>
<keyword evidence="4" id="KW-0732">Signal</keyword>
<accession>A0ABW3J7W9</accession>
<comment type="similarity">
    <text evidence="1">Belongs to the membrane fusion protein (MFP) (TC 8.A.1) family.</text>
</comment>
<dbReference type="EMBL" id="JBHTJO010000001">
    <property type="protein sequence ID" value="MFD0985848.1"/>
    <property type="molecule type" value="Genomic_DNA"/>
</dbReference>
<feature type="domain" description="CzcB-like barrel-sandwich hybrid" evidence="7">
    <location>
        <begin position="147"/>
        <end position="299"/>
    </location>
</feature>
<feature type="domain" description="CzcB-like C-terminal circularly permuted SH3-like" evidence="8">
    <location>
        <begin position="383"/>
        <end position="443"/>
    </location>
</feature>
<dbReference type="Pfam" id="PF25893">
    <property type="entry name" value="HH_CzcB"/>
    <property type="match status" value="1"/>
</dbReference>
<feature type="domain" description="CusB-like beta-barrel" evidence="6">
    <location>
        <begin position="302"/>
        <end position="376"/>
    </location>
</feature>
<keyword evidence="10" id="KW-1185">Reference proteome</keyword>
<sequence length="456" mass="49516">MHLKKKPVHPARIAHPASALVALFAVLALTLSLAACGDLGAEEDGSHAEDSAHEGHDHGAEETGHEEHDHGAEEPDHEGHDHGEEEAGHEGHADNEGHEGHGHEEHGPIHLTEEQREEFGIEVAQAQTGAVTDSFTLPAEVHYNGDRLAHVVPRVSGIATEVNATEGDDVKEGDLLAVLDSRELADAKSDFLATLERENLEETKYAREQQLWDKKITSERTYLDAKSALAEARIARRGTEQKLYALGISAGQLDNIRNEKETVLTTYRLTAPFDGHVVKRHITLGEFIDAEQQAFVVADLSTLWIDLSVFPGDLDRIEKGQTVEILDDRGNVIAQETIAFVTPQIEEGTRTAIARIIADPAGGRLRPGMFLTARVTVDSGDAVKVPRIAVQTVEDKPAVFVETDDGFEPRPVTLGPKGENDIVITDGLKPGERIVTQGAFTLKAEMSKGSFGGHHH</sequence>
<name>A0ABW3J7W9_9HYPH</name>
<feature type="domain" description="CzcB-like alpha-helical hairpin" evidence="5">
    <location>
        <begin position="186"/>
        <end position="245"/>
    </location>
</feature>
<evidence type="ECO:0000259" key="7">
    <source>
        <dbReference type="Pfam" id="PF25973"/>
    </source>
</evidence>
<dbReference type="Gene3D" id="2.40.420.20">
    <property type="match status" value="1"/>
</dbReference>
<dbReference type="PANTHER" id="PTHR30097:SF4">
    <property type="entry name" value="SLR6042 PROTEIN"/>
    <property type="match status" value="1"/>
</dbReference>
<proteinExistence type="inferred from homology"/>
<dbReference type="Pfam" id="PF25973">
    <property type="entry name" value="BSH_CzcB"/>
    <property type="match status" value="1"/>
</dbReference>
<organism evidence="9 10">
    <name type="scientific">Methyloligella solikamskensis</name>
    <dbReference type="NCBI Taxonomy" id="1177756"/>
    <lineage>
        <taxon>Bacteria</taxon>
        <taxon>Pseudomonadati</taxon>
        <taxon>Pseudomonadota</taxon>
        <taxon>Alphaproteobacteria</taxon>
        <taxon>Hyphomicrobiales</taxon>
        <taxon>Hyphomicrobiaceae</taxon>
        <taxon>Methyloligella</taxon>
    </lineage>
</organism>
<evidence type="ECO:0000259" key="5">
    <source>
        <dbReference type="Pfam" id="PF25893"/>
    </source>
</evidence>
<dbReference type="InterPro" id="IPR058792">
    <property type="entry name" value="Beta-barrel_RND_2"/>
</dbReference>
<dbReference type="Proteomes" id="UP001597102">
    <property type="component" value="Unassembled WGS sequence"/>
</dbReference>
<evidence type="ECO:0000313" key="9">
    <source>
        <dbReference type="EMBL" id="MFD0985848.1"/>
    </source>
</evidence>
<reference evidence="10" key="1">
    <citation type="journal article" date="2019" name="Int. J. Syst. Evol. Microbiol.">
        <title>The Global Catalogue of Microorganisms (GCM) 10K type strain sequencing project: providing services to taxonomists for standard genome sequencing and annotation.</title>
        <authorList>
            <consortium name="The Broad Institute Genomics Platform"/>
            <consortium name="The Broad Institute Genome Sequencing Center for Infectious Disease"/>
            <person name="Wu L."/>
            <person name="Ma J."/>
        </authorList>
    </citation>
    <scope>NUCLEOTIDE SEQUENCE [LARGE SCALE GENOMIC DNA]</scope>
    <source>
        <strain evidence="10">CCUG 61697</strain>
    </source>
</reference>
<dbReference type="PANTHER" id="PTHR30097">
    <property type="entry name" value="CATION EFFLUX SYSTEM PROTEIN CUSB"/>
    <property type="match status" value="1"/>
</dbReference>
<comment type="caution">
    <text evidence="9">The sequence shown here is derived from an EMBL/GenBank/DDBJ whole genome shotgun (WGS) entry which is preliminary data.</text>
</comment>
<evidence type="ECO:0000256" key="4">
    <source>
        <dbReference type="SAM" id="SignalP"/>
    </source>
</evidence>
<feature type="signal peptide" evidence="4">
    <location>
        <begin position="1"/>
        <end position="34"/>
    </location>
</feature>
<feature type="chain" id="PRO_5046754256" evidence="4">
    <location>
        <begin position="35"/>
        <end position="456"/>
    </location>
</feature>
<evidence type="ECO:0000256" key="3">
    <source>
        <dbReference type="SAM" id="MobiDB-lite"/>
    </source>
</evidence>
<dbReference type="RefSeq" id="WP_379084896.1">
    <property type="nucleotide sequence ID" value="NZ_JBHTJO010000001.1"/>
</dbReference>
<dbReference type="NCBIfam" id="TIGR01730">
    <property type="entry name" value="RND_mfp"/>
    <property type="match status" value="1"/>
</dbReference>
<dbReference type="Pfam" id="PF25975">
    <property type="entry name" value="CzcB_C"/>
    <property type="match status" value="1"/>
</dbReference>
<evidence type="ECO:0000259" key="6">
    <source>
        <dbReference type="Pfam" id="PF25954"/>
    </source>
</evidence>
<dbReference type="Gene3D" id="2.40.30.170">
    <property type="match status" value="1"/>
</dbReference>
<evidence type="ECO:0000313" key="10">
    <source>
        <dbReference type="Proteomes" id="UP001597102"/>
    </source>
</evidence>